<dbReference type="Gene3D" id="2.60.40.420">
    <property type="entry name" value="Cupredoxins - blue copper proteins"/>
    <property type="match status" value="3"/>
</dbReference>
<evidence type="ECO:0000256" key="4">
    <source>
        <dbReference type="SAM" id="Phobius"/>
    </source>
</evidence>
<evidence type="ECO:0000313" key="9">
    <source>
        <dbReference type="Proteomes" id="UP000250222"/>
    </source>
</evidence>
<organism evidence="8 9">
    <name type="scientific">Georgenia satyanarayanai</name>
    <dbReference type="NCBI Taxonomy" id="860221"/>
    <lineage>
        <taxon>Bacteria</taxon>
        <taxon>Bacillati</taxon>
        <taxon>Actinomycetota</taxon>
        <taxon>Actinomycetes</taxon>
        <taxon>Micrococcales</taxon>
        <taxon>Bogoriellaceae</taxon>
        <taxon>Georgenia</taxon>
    </lineage>
</organism>
<dbReference type="CDD" id="cd13853">
    <property type="entry name" value="CuRO_1_Tth-MCO_like"/>
    <property type="match status" value="1"/>
</dbReference>
<keyword evidence="8" id="KW-0132">Cell division</keyword>
<proteinExistence type="predicted"/>
<feature type="transmembrane region" description="Helical" evidence="4">
    <location>
        <begin position="12"/>
        <end position="32"/>
    </location>
</feature>
<accession>A0A2Y9AV23</accession>
<keyword evidence="1" id="KW-0479">Metal-binding</keyword>
<keyword evidence="2" id="KW-0560">Oxidoreductase</keyword>
<feature type="compositionally biased region" description="Basic and acidic residues" evidence="3">
    <location>
        <begin position="350"/>
        <end position="359"/>
    </location>
</feature>
<evidence type="ECO:0000256" key="1">
    <source>
        <dbReference type="ARBA" id="ARBA00022723"/>
    </source>
</evidence>
<dbReference type="PANTHER" id="PTHR11709:SF2">
    <property type="entry name" value="MULTICOPPER OXIDASE LPR1"/>
    <property type="match status" value="1"/>
</dbReference>
<dbReference type="Proteomes" id="UP000250222">
    <property type="component" value="Unassembled WGS sequence"/>
</dbReference>
<evidence type="ECO:0000256" key="3">
    <source>
        <dbReference type="SAM" id="MobiDB-lite"/>
    </source>
</evidence>
<dbReference type="GO" id="GO:0051301">
    <property type="term" value="P:cell division"/>
    <property type="evidence" value="ECO:0007669"/>
    <property type="project" value="UniProtKB-KW"/>
</dbReference>
<feature type="domain" description="Plastocyanin-like" evidence="6">
    <location>
        <begin position="386"/>
        <end position="491"/>
    </location>
</feature>
<feature type="domain" description="Plastocyanin-like" evidence="7">
    <location>
        <begin position="75"/>
        <end position="186"/>
    </location>
</feature>
<evidence type="ECO:0000313" key="8">
    <source>
        <dbReference type="EMBL" id="SSA46079.1"/>
    </source>
</evidence>
<dbReference type="EMBL" id="UETB01000015">
    <property type="protein sequence ID" value="SSA46079.1"/>
    <property type="molecule type" value="Genomic_DNA"/>
</dbReference>
<keyword evidence="8" id="KW-0131">Cell cycle</keyword>
<keyword evidence="4" id="KW-1133">Transmembrane helix</keyword>
<gene>
    <name evidence="8" type="ORF">SAMN05216184_1156</name>
</gene>
<dbReference type="CDD" id="cd13900">
    <property type="entry name" value="CuRO_3_Tth-MCO_like"/>
    <property type="match status" value="1"/>
</dbReference>
<dbReference type="GO" id="GO:0005507">
    <property type="term" value="F:copper ion binding"/>
    <property type="evidence" value="ECO:0007669"/>
    <property type="project" value="InterPro"/>
</dbReference>
<dbReference type="SUPFAM" id="SSF49503">
    <property type="entry name" value="Cupredoxins"/>
    <property type="match status" value="3"/>
</dbReference>
<keyword evidence="9" id="KW-1185">Reference proteome</keyword>
<dbReference type="InterPro" id="IPR008972">
    <property type="entry name" value="Cupredoxin"/>
</dbReference>
<dbReference type="OrthoDB" id="345021at2"/>
<dbReference type="PROSITE" id="PS00080">
    <property type="entry name" value="MULTICOPPER_OXIDASE2"/>
    <property type="match status" value="1"/>
</dbReference>
<dbReference type="PROSITE" id="PS51318">
    <property type="entry name" value="TAT"/>
    <property type="match status" value="1"/>
</dbReference>
<feature type="domain" description="Plastocyanin-like" evidence="5">
    <location>
        <begin position="220"/>
        <end position="300"/>
    </location>
</feature>
<dbReference type="InterPro" id="IPR011706">
    <property type="entry name" value="Cu-oxidase_C"/>
</dbReference>
<sequence>MEPITRREALRLGALGALGVVVGGVGLSRTGFPWPDRPATLRPPADGSVALTEPAVMRSQGGLLRVELVAAPRETTIAGRPARVLTYNGTVPGQTWRARPGDRIEVLLRNELDMPTNLHTHGLLVSPRDNGDNPFINVDPGQTFEYRFDLPEDHPTGVFWYHPHRHGTVADQVFGGLYGALIVEGDEVPVSRERVLIVSDITLDRDGAIAPVSAPKVMMGREGDLVLVNGQVRPELTARPGERERWRVVNACTSRYLRLALPGQRLALLGIDGGHEPVAREVEQVLLAPGNRADLLVTTRSGTSELRSLGYDRGGMGMMMGGGDLSGPTTLATMVVSGDQAAAPGPVPERPADPDLRDRPLSDRREIAFTITMGGRMMGRGRRGSMVDLGFDGRAFDADRVDQQVAAGSVEEWTITNPTPMDHPFHLHVWPMQLVEDNGEPVSEPVWRDVINVPANGRVRTLVDFTHHPGRSVYHCHILDHEDAGMMAVIDTR</sequence>
<keyword evidence="8" id="KW-0167">Capsid protein</keyword>
<name>A0A2Y9AV23_9MICO</name>
<dbReference type="InterPro" id="IPR006311">
    <property type="entry name" value="TAT_signal"/>
</dbReference>
<feature type="region of interest" description="Disordered" evidence="3">
    <location>
        <begin position="340"/>
        <end position="359"/>
    </location>
</feature>
<dbReference type="InterPro" id="IPR002355">
    <property type="entry name" value="Cu_oxidase_Cu_BS"/>
</dbReference>
<dbReference type="InterPro" id="IPR011707">
    <property type="entry name" value="Cu-oxidase-like_N"/>
</dbReference>
<evidence type="ECO:0000259" key="7">
    <source>
        <dbReference type="Pfam" id="PF07732"/>
    </source>
</evidence>
<dbReference type="Pfam" id="PF07732">
    <property type="entry name" value="Cu-oxidase_3"/>
    <property type="match status" value="1"/>
</dbReference>
<keyword evidence="4" id="KW-0812">Transmembrane</keyword>
<protein>
    <submittedName>
        <fullName evidence="8">Multicopper oxidase with three cupredoxin domains (Includes cell division protein FtsP and spore coat protein CotA)</fullName>
    </submittedName>
</protein>
<keyword evidence="4" id="KW-0472">Membrane</keyword>
<dbReference type="Pfam" id="PF07731">
    <property type="entry name" value="Cu-oxidase_2"/>
    <property type="match status" value="1"/>
</dbReference>
<evidence type="ECO:0000259" key="6">
    <source>
        <dbReference type="Pfam" id="PF07731"/>
    </source>
</evidence>
<dbReference type="CDD" id="cd13881">
    <property type="entry name" value="CuRO_2_McoC_like"/>
    <property type="match status" value="1"/>
</dbReference>
<keyword evidence="8" id="KW-0946">Virion</keyword>
<dbReference type="InterPro" id="IPR001117">
    <property type="entry name" value="Cu-oxidase_2nd"/>
</dbReference>
<evidence type="ECO:0000259" key="5">
    <source>
        <dbReference type="Pfam" id="PF00394"/>
    </source>
</evidence>
<dbReference type="AlphaFoldDB" id="A0A2Y9AV23"/>
<evidence type="ECO:0000256" key="2">
    <source>
        <dbReference type="ARBA" id="ARBA00023002"/>
    </source>
</evidence>
<dbReference type="InterPro" id="IPR045087">
    <property type="entry name" value="Cu-oxidase_fam"/>
</dbReference>
<dbReference type="Pfam" id="PF00394">
    <property type="entry name" value="Cu-oxidase"/>
    <property type="match status" value="1"/>
</dbReference>
<reference evidence="8 9" key="1">
    <citation type="submission" date="2016-10" db="EMBL/GenBank/DDBJ databases">
        <authorList>
            <person name="Cai Z."/>
        </authorList>
    </citation>
    <scope>NUCLEOTIDE SEQUENCE [LARGE SCALE GENOMIC DNA]</scope>
    <source>
        <strain evidence="8 9">CGMCC 1.10826</strain>
    </source>
</reference>
<dbReference type="GO" id="GO:0016491">
    <property type="term" value="F:oxidoreductase activity"/>
    <property type="evidence" value="ECO:0007669"/>
    <property type="project" value="UniProtKB-KW"/>
</dbReference>
<dbReference type="PANTHER" id="PTHR11709">
    <property type="entry name" value="MULTI-COPPER OXIDASE"/>
    <property type="match status" value="1"/>
</dbReference>